<comment type="caution">
    <text evidence="3">The sequence shown here is derived from an EMBL/GenBank/DDBJ whole genome shotgun (WGS) entry which is preliminary data.</text>
</comment>
<evidence type="ECO:0000313" key="4">
    <source>
        <dbReference type="Proteomes" id="UP001177140"/>
    </source>
</evidence>
<accession>A0AA41VFU3</accession>
<feature type="compositionally biased region" description="Basic and acidic residues" evidence="1">
    <location>
        <begin position="72"/>
        <end position="81"/>
    </location>
</feature>
<organism evidence="3 4">
    <name type="scientific">Papaver nudicaule</name>
    <name type="common">Iceland poppy</name>
    <dbReference type="NCBI Taxonomy" id="74823"/>
    <lineage>
        <taxon>Eukaryota</taxon>
        <taxon>Viridiplantae</taxon>
        <taxon>Streptophyta</taxon>
        <taxon>Embryophyta</taxon>
        <taxon>Tracheophyta</taxon>
        <taxon>Spermatophyta</taxon>
        <taxon>Magnoliopsida</taxon>
        <taxon>Ranunculales</taxon>
        <taxon>Papaveraceae</taxon>
        <taxon>Papaveroideae</taxon>
        <taxon>Papaver</taxon>
    </lineage>
</organism>
<dbReference type="EMBL" id="JAJJMA010213160">
    <property type="protein sequence ID" value="MCL7040502.1"/>
    <property type="molecule type" value="Genomic_DNA"/>
</dbReference>
<name>A0AA41VFU3_PAPNU</name>
<dbReference type="Proteomes" id="UP001177140">
    <property type="component" value="Unassembled WGS sequence"/>
</dbReference>
<sequence>EPLVSTDSKSTSLVDESIKEGVMNENSSSAVEAEIMNNQVHSPKLEENVDPEASSSSFAQLPSGKLVVHQTMDNDHHEGTK</sequence>
<reference evidence="3" key="1">
    <citation type="submission" date="2022-03" db="EMBL/GenBank/DDBJ databases">
        <title>A functionally conserved STORR gene fusion in Papaver species that diverged 16.8 million years ago.</title>
        <authorList>
            <person name="Catania T."/>
        </authorList>
    </citation>
    <scope>NUCLEOTIDE SEQUENCE</scope>
    <source>
        <strain evidence="3">S-191538</strain>
    </source>
</reference>
<feature type="non-terminal residue" evidence="3">
    <location>
        <position position="81"/>
    </location>
</feature>
<keyword evidence="4" id="KW-1185">Reference proteome</keyword>
<protein>
    <submittedName>
        <fullName evidence="3">Uncharacterized protein</fullName>
    </submittedName>
</protein>
<dbReference type="AlphaFoldDB" id="A0AA41VFU3"/>
<feature type="region of interest" description="Disordered" evidence="1">
    <location>
        <begin position="46"/>
        <end position="81"/>
    </location>
</feature>
<evidence type="ECO:0000256" key="1">
    <source>
        <dbReference type="SAM" id="MobiDB-lite"/>
    </source>
</evidence>
<proteinExistence type="predicted"/>
<gene>
    <name evidence="3" type="ORF">MKW94_006969</name>
    <name evidence="2" type="ORF">MKW94_015925</name>
</gene>
<evidence type="ECO:0000313" key="3">
    <source>
        <dbReference type="EMBL" id="MCL7040502.1"/>
    </source>
</evidence>
<evidence type="ECO:0000313" key="2">
    <source>
        <dbReference type="EMBL" id="MCL7035810.1"/>
    </source>
</evidence>
<dbReference type="EMBL" id="JAJJMA010161030">
    <property type="protein sequence ID" value="MCL7035810.1"/>
    <property type="molecule type" value="Genomic_DNA"/>
</dbReference>
<feature type="non-terminal residue" evidence="3">
    <location>
        <position position="1"/>
    </location>
</feature>